<dbReference type="RefSeq" id="WP_377094719.1">
    <property type="nucleotide sequence ID" value="NZ_JBHSJM010000001.1"/>
</dbReference>
<dbReference type="SMART" id="SM00530">
    <property type="entry name" value="HTH_XRE"/>
    <property type="match status" value="1"/>
</dbReference>
<evidence type="ECO:0000313" key="4">
    <source>
        <dbReference type="Proteomes" id="UP001597297"/>
    </source>
</evidence>
<dbReference type="InterPro" id="IPR052345">
    <property type="entry name" value="Rad_response_metalloprotease"/>
</dbReference>
<dbReference type="Gene3D" id="1.10.10.2910">
    <property type="match status" value="1"/>
</dbReference>
<reference evidence="4" key="1">
    <citation type="journal article" date="2019" name="Int. J. Syst. Evol. Microbiol.">
        <title>The Global Catalogue of Microorganisms (GCM) 10K type strain sequencing project: providing services to taxonomists for standard genome sequencing and annotation.</title>
        <authorList>
            <consortium name="The Broad Institute Genomics Platform"/>
            <consortium name="The Broad Institute Genome Sequencing Center for Infectious Disease"/>
            <person name="Wu L."/>
            <person name="Ma J."/>
        </authorList>
    </citation>
    <scope>NUCLEOTIDE SEQUENCE [LARGE SCALE GENOMIC DNA]</scope>
    <source>
        <strain evidence="4">JCM 16545</strain>
    </source>
</reference>
<evidence type="ECO:0000256" key="1">
    <source>
        <dbReference type="ARBA" id="ARBA00007227"/>
    </source>
</evidence>
<organism evidence="3 4">
    <name type="scientific">Rubritalea spongiae</name>
    <dbReference type="NCBI Taxonomy" id="430797"/>
    <lineage>
        <taxon>Bacteria</taxon>
        <taxon>Pseudomonadati</taxon>
        <taxon>Verrucomicrobiota</taxon>
        <taxon>Verrucomicrobiia</taxon>
        <taxon>Verrucomicrobiales</taxon>
        <taxon>Rubritaleaceae</taxon>
        <taxon>Rubritalea</taxon>
    </lineage>
</organism>
<keyword evidence="4" id="KW-1185">Reference proteome</keyword>
<dbReference type="Gene3D" id="1.10.260.40">
    <property type="entry name" value="lambda repressor-like DNA-binding domains"/>
    <property type="match status" value="1"/>
</dbReference>
<dbReference type="EMBL" id="JBHUJC010000011">
    <property type="protein sequence ID" value="MFD2275581.1"/>
    <property type="molecule type" value="Genomic_DNA"/>
</dbReference>
<dbReference type="PROSITE" id="PS50943">
    <property type="entry name" value="HTH_CROC1"/>
    <property type="match status" value="1"/>
</dbReference>
<dbReference type="Proteomes" id="UP001597297">
    <property type="component" value="Unassembled WGS sequence"/>
</dbReference>
<gene>
    <name evidence="3" type="ORF">ACFSQZ_03780</name>
</gene>
<dbReference type="InterPro" id="IPR010359">
    <property type="entry name" value="IrrE_HExxH"/>
</dbReference>
<dbReference type="Pfam" id="PF06114">
    <property type="entry name" value="Peptidase_M78"/>
    <property type="match status" value="1"/>
</dbReference>
<dbReference type="CDD" id="cd00093">
    <property type="entry name" value="HTH_XRE"/>
    <property type="match status" value="1"/>
</dbReference>
<proteinExistence type="inferred from homology"/>
<dbReference type="InterPro" id="IPR001387">
    <property type="entry name" value="Cro/C1-type_HTH"/>
</dbReference>
<sequence length="397" mass="44485">MDLPNKNIEFIPSRLTEVRAGLGFSMAELARKVKVTPQAISNYEAGVRVPDPEVLIKIASELGFPMSYFTGAHFTKITQRGTTFFRSQLSARTKKEQAIRSQETSWIFQVYSWLSSYVTFPELDLPNDQLSRKCTCSRIEECTCNQKGLTLDEIETLAANLRIHWGLSNGPISNMVDLLESKGIAVVRQKSSNAKLDAVSQYVNGVPIVFLGDDKISSVRSRFDAAHELGHILMHSSVSQRELAEPAVLKRVEKEANAFASAFLMPRRTFGGEVYKATLKSFESLKPRWLVSMQAMIVRANTLGLISAADQKRLFIQISSKGYRKSEPLDDKIPFEQPRLLNNAWRLITDKGGMRSSRIVEDLRLPIDLIAGVLNVRAEELVQPSKIVGLNLKLAER</sequence>
<name>A0ABW5DZ26_9BACT</name>
<feature type="domain" description="HTH cro/C1-type" evidence="2">
    <location>
        <begin position="15"/>
        <end position="69"/>
    </location>
</feature>
<accession>A0ABW5DZ26</accession>
<evidence type="ECO:0000313" key="3">
    <source>
        <dbReference type="EMBL" id="MFD2275581.1"/>
    </source>
</evidence>
<protein>
    <submittedName>
        <fullName evidence="3">Helix-turn-helix domain-containing protein</fullName>
    </submittedName>
</protein>
<dbReference type="PANTHER" id="PTHR43236">
    <property type="entry name" value="ANTITOXIN HIGA1"/>
    <property type="match status" value="1"/>
</dbReference>
<dbReference type="PANTHER" id="PTHR43236:SF1">
    <property type="entry name" value="BLL7220 PROTEIN"/>
    <property type="match status" value="1"/>
</dbReference>
<comment type="caution">
    <text evidence="3">The sequence shown here is derived from an EMBL/GenBank/DDBJ whole genome shotgun (WGS) entry which is preliminary data.</text>
</comment>
<dbReference type="InterPro" id="IPR010982">
    <property type="entry name" value="Lambda_DNA-bd_dom_sf"/>
</dbReference>
<dbReference type="Pfam" id="PF01381">
    <property type="entry name" value="HTH_3"/>
    <property type="match status" value="1"/>
</dbReference>
<evidence type="ECO:0000259" key="2">
    <source>
        <dbReference type="PROSITE" id="PS50943"/>
    </source>
</evidence>
<dbReference type="SUPFAM" id="SSF47413">
    <property type="entry name" value="lambda repressor-like DNA-binding domains"/>
    <property type="match status" value="1"/>
</dbReference>
<comment type="similarity">
    <text evidence="1">Belongs to the short-chain fatty acyl-CoA assimilation regulator (ScfR) family.</text>
</comment>